<feature type="domain" description="4Fe-4S ferredoxin-type" evidence="1">
    <location>
        <begin position="1"/>
        <end position="35"/>
    </location>
</feature>
<protein>
    <recommendedName>
        <fullName evidence="1">4Fe-4S ferredoxin-type domain-containing protein</fullName>
    </recommendedName>
</protein>
<dbReference type="PROSITE" id="PS51379">
    <property type="entry name" value="4FE4S_FER_2"/>
    <property type="match status" value="1"/>
</dbReference>
<dbReference type="AlphaFoldDB" id="X0XY06"/>
<proteinExistence type="predicted"/>
<comment type="caution">
    <text evidence="2">The sequence shown here is derived from an EMBL/GenBank/DDBJ whole genome shotgun (WGS) entry which is preliminary data.</text>
</comment>
<reference evidence="2" key="1">
    <citation type="journal article" date="2014" name="Front. Microbiol.">
        <title>High frequency of phylogenetically diverse reductive dehalogenase-homologous genes in deep subseafloor sedimentary metagenomes.</title>
        <authorList>
            <person name="Kawai M."/>
            <person name="Futagami T."/>
            <person name="Toyoda A."/>
            <person name="Takaki Y."/>
            <person name="Nishi S."/>
            <person name="Hori S."/>
            <person name="Arai W."/>
            <person name="Tsubouchi T."/>
            <person name="Morono Y."/>
            <person name="Uchiyama I."/>
            <person name="Ito T."/>
            <person name="Fujiyama A."/>
            <person name="Inagaki F."/>
            <person name="Takami H."/>
        </authorList>
    </citation>
    <scope>NUCLEOTIDE SEQUENCE</scope>
    <source>
        <strain evidence="2">Expedition CK06-06</strain>
    </source>
</reference>
<name>X0XY06_9ZZZZ</name>
<sequence>TFVIDPSLCTECVGFHDTEQCAEVCPVDCCVPDPNNAEKEEDLLERGKQIHPDKAADLVLSPETSRFQKG</sequence>
<dbReference type="InterPro" id="IPR017896">
    <property type="entry name" value="4Fe4S_Fe-S-bd"/>
</dbReference>
<gene>
    <name evidence="2" type="ORF">S01H1_82209</name>
</gene>
<accession>X0XY06</accession>
<feature type="non-terminal residue" evidence="2">
    <location>
        <position position="1"/>
    </location>
</feature>
<evidence type="ECO:0000259" key="1">
    <source>
        <dbReference type="PROSITE" id="PS51379"/>
    </source>
</evidence>
<organism evidence="2">
    <name type="scientific">marine sediment metagenome</name>
    <dbReference type="NCBI Taxonomy" id="412755"/>
    <lineage>
        <taxon>unclassified sequences</taxon>
        <taxon>metagenomes</taxon>
        <taxon>ecological metagenomes</taxon>
    </lineage>
</organism>
<dbReference type="Gene3D" id="3.30.70.20">
    <property type="match status" value="1"/>
</dbReference>
<evidence type="ECO:0000313" key="2">
    <source>
        <dbReference type="EMBL" id="GAG48309.1"/>
    </source>
</evidence>
<dbReference type="SUPFAM" id="SSF54862">
    <property type="entry name" value="4Fe-4S ferredoxins"/>
    <property type="match status" value="1"/>
</dbReference>
<dbReference type="EMBL" id="BARS01055712">
    <property type="protein sequence ID" value="GAG48309.1"/>
    <property type="molecule type" value="Genomic_DNA"/>
</dbReference>